<name>A0A6S6PB95_9MYCO</name>
<proteinExistence type="predicted"/>
<evidence type="ECO:0000313" key="2">
    <source>
        <dbReference type="EMBL" id="BCI55362.1"/>
    </source>
</evidence>
<evidence type="ECO:0000313" key="3">
    <source>
        <dbReference type="Proteomes" id="UP000515734"/>
    </source>
</evidence>
<feature type="domain" description="VOC" evidence="1">
    <location>
        <begin position="1"/>
        <end position="124"/>
    </location>
</feature>
<dbReference type="Gene3D" id="3.10.180.10">
    <property type="entry name" value="2,3-Dihydroxybiphenyl 1,2-Dioxygenase, domain 1"/>
    <property type="match status" value="1"/>
</dbReference>
<dbReference type="SUPFAM" id="SSF54593">
    <property type="entry name" value="Glyoxalase/Bleomycin resistance protein/Dihydroxybiphenyl dioxygenase"/>
    <property type="match status" value="1"/>
</dbReference>
<dbReference type="Pfam" id="PF00903">
    <property type="entry name" value="Glyoxalase"/>
    <property type="match status" value="1"/>
</dbReference>
<dbReference type="InterPro" id="IPR004360">
    <property type="entry name" value="Glyas_Fos-R_dOase_dom"/>
</dbReference>
<reference evidence="2 3" key="1">
    <citation type="submission" date="2020-07" db="EMBL/GenBank/DDBJ databases">
        <title>Complete genome sequence of Mycolicibacterium litorale like strain isolated from cardiac implantable electronic device infection.</title>
        <authorList>
            <person name="Fukano H."/>
            <person name="Miyama H."/>
            <person name="Hoshino Y."/>
        </authorList>
    </citation>
    <scope>NUCLEOTIDE SEQUENCE [LARGE SCALE GENOMIC DNA]</scope>
    <source>
        <strain evidence="2 3">NIIDNTM18</strain>
    </source>
</reference>
<accession>A0A6S6PB95</accession>
<organism evidence="2 3">
    <name type="scientific">Mycolicibacterium litorale</name>
    <dbReference type="NCBI Taxonomy" id="758802"/>
    <lineage>
        <taxon>Bacteria</taxon>
        <taxon>Bacillati</taxon>
        <taxon>Actinomycetota</taxon>
        <taxon>Actinomycetes</taxon>
        <taxon>Mycobacteriales</taxon>
        <taxon>Mycobacteriaceae</taxon>
        <taxon>Mycolicibacterium</taxon>
    </lineage>
</organism>
<dbReference type="InterPro" id="IPR029068">
    <property type="entry name" value="Glyas_Bleomycin-R_OHBP_Dase"/>
</dbReference>
<dbReference type="AlphaFoldDB" id="A0A6S6PB95"/>
<evidence type="ECO:0000259" key="1">
    <source>
        <dbReference type="PROSITE" id="PS51819"/>
    </source>
</evidence>
<dbReference type="PANTHER" id="PTHR36503">
    <property type="entry name" value="BLR2520 PROTEIN"/>
    <property type="match status" value="1"/>
</dbReference>
<dbReference type="EMBL" id="AP023287">
    <property type="protein sequence ID" value="BCI55362.1"/>
    <property type="molecule type" value="Genomic_DNA"/>
</dbReference>
<dbReference type="InterPro" id="IPR037523">
    <property type="entry name" value="VOC_core"/>
</dbReference>
<dbReference type="PROSITE" id="PS51819">
    <property type="entry name" value="VOC"/>
    <property type="match status" value="1"/>
</dbReference>
<dbReference type="PANTHER" id="PTHR36503:SF3">
    <property type="entry name" value="BLR0126 PROTEIN"/>
    <property type="match status" value="1"/>
</dbReference>
<protein>
    <submittedName>
        <fullName evidence="2">Glyoxalase</fullName>
    </submittedName>
</protein>
<dbReference type="Proteomes" id="UP000515734">
    <property type="component" value="Chromosome"/>
</dbReference>
<sequence>MTSTVVEIVAKDIDRSLEFYRLLGLTVPAAEGPHVEIELPGGNRLAFDTEEVIAGMHPGWTAPDGGGRVAIAFGVAAPEQVDALFERLTGAGYPGPLEPFDAPWGQRYATVTDPDGTSVDLFAPLRS</sequence>
<gene>
    <name evidence="2" type="ORF">NIIDNTM18_46400</name>
</gene>